<organism evidence="1 2">
    <name type="scientific">Meloidogyne graminicola</name>
    <dbReference type="NCBI Taxonomy" id="189291"/>
    <lineage>
        <taxon>Eukaryota</taxon>
        <taxon>Metazoa</taxon>
        <taxon>Ecdysozoa</taxon>
        <taxon>Nematoda</taxon>
        <taxon>Chromadorea</taxon>
        <taxon>Rhabditida</taxon>
        <taxon>Tylenchina</taxon>
        <taxon>Tylenchomorpha</taxon>
        <taxon>Tylenchoidea</taxon>
        <taxon>Meloidogynidae</taxon>
        <taxon>Meloidogyninae</taxon>
        <taxon>Meloidogyne</taxon>
    </lineage>
</organism>
<reference evidence="1" key="1">
    <citation type="journal article" date="2020" name="Ecol. Evol.">
        <title>Genome structure and content of the rice root-knot nematode (Meloidogyne graminicola).</title>
        <authorList>
            <person name="Phan N.T."/>
            <person name="Danchin E.G.J."/>
            <person name="Klopp C."/>
            <person name="Perfus-Barbeoch L."/>
            <person name="Kozlowski D.K."/>
            <person name="Koutsovoulos G.D."/>
            <person name="Lopez-Roques C."/>
            <person name="Bouchez O."/>
            <person name="Zahm M."/>
            <person name="Besnard G."/>
            <person name="Bellafiore S."/>
        </authorList>
    </citation>
    <scope>NUCLEOTIDE SEQUENCE</scope>
    <source>
        <strain evidence="1">VN-18</strain>
    </source>
</reference>
<gene>
    <name evidence="1" type="ORF">Mgra_00002543</name>
</gene>
<dbReference type="AlphaFoldDB" id="A0A8S9ZWQ0"/>
<feature type="non-terminal residue" evidence="1">
    <location>
        <position position="78"/>
    </location>
</feature>
<protein>
    <submittedName>
        <fullName evidence="1">Uncharacterized protein</fullName>
    </submittedName>
</protein>
<sequence>FKFQLVSGTLLIYRNQQPGAPGPVVATNSNLNDAITAAEEHARRTSSPKRANIVGGMIIFAATFNNNEQHRVGWIPPQ</sequence>
<evidence type="ECO:0000313" key="1">
    <source>
        <dbReference type="EMBL" id="KAF7638091.1"/>
    </source>
</evidence>
<evidence type="ECO:0000313" key="2">
    <source>
        <dbReference type="Proteomes" id="UP000605970"/>
    </source>
</evidence>
<comment type="caution">
    <text evidence="1">The sequence shown here is derived from an EMBL/GenBank/DDBJ whole genome shotgun (WGS) entry which is preliminary data.</text>
</comment>
<proteinExistence type="predicted"/>
<dbReference type="EMBL" id="JABEBT010000015">
    <property type="protein sequence ID" value="KAF7638091.1"/>
    <property type="molecule type" value="Genomic_DNA"/>
</dbReference>
<dbReference type="Proteomes" id="UP000605970">
    <property type="component" value="Unassembled WGS sequence"/>
</dbReference>
<keyword evidence="2" id="KW-1185">Reference proteome</keyword>
<name>A0A8S9ZWQ0_9BILA</name>
<accession>A0A8S9ZWQ0</accession>